<dbReference type="AlphaFoldDB" id="A0AAV1RSI2"/>
<dbReference type="SUPFAM" id="SSF101941">
    <property type="entry name" value="NAC domain"/>
    <property type="match status" value="1"/>
</dbReference>
<accession>A0AAV1RSI2</accession>
<dbReference type="Proteomes" id="UP001314170">
    <property type="component" value="Unassembled WGS sequence"/>
</dbReference>
<proteinExistence type="predicted"/>
<dbReference type="GO" id="GO:0003677">
    <property type="term" value="F:DNA binding"/>
    <property type="evidence" value="ECO:0007669"/>
    <property type="project" value="InterPro"/>
</dbReference>
<keyword evidence="2" id="KW-1185">Reference proteome</keyword>
<sequence length="113" mass="12663">MGCSSSSMVFVGSLDKELSKSTVGFSGIPIGFAFHPFDRNLVTHYLYKKLEEWVARNSMACQDIHLRESQIQGLEWCLDDSKYILVANDIVGTPTATVVCHSRKKQLIEDSHV</sequence>
<dbReference type="EMBL" id="CAWUPB010001116">
    <property type="protein sequence ID" value="CAK7338398.1"/>
    <property type="molecule type" value="Genomic_DNA"/>
</dbReference>
<protein>
    <recommendedName>
        <fullName evidence="3">NAC domain-containing protein</fullName>
    </recommendedName>
</protein>
<comment type="caution">
    <text evidence="1">The sequence shown here is derived from an EMBL/GenBank/DDBJ whole genome shotgun (WGS) entry which is preliminary data.</text>
</comment>
<name>A0AAV1RSI2_9ROSI</name>
<dbReference type="InterPro" id="IPR036093">
    <property type="entry name" value="NAC_dom_sf"/>
</dbReference>
<evidence type="ECO:0000313" key="1">
    <source>
        <dbReference type="EMBL" id="CAK7338398.1"/>
    </source>
</evidence>
<reference evidence="1 2" key="1">
    <citation type="submission" date="2024-01" db="EMBL/GenBank/DDBJ databases">
        <authorList>
            <person name="Waweru B."/>
        </authorList>
    </citation>
    <scope>NUCLEOTIDE SEQUENCE [LARGE SCALE GENOMIC DNA]</scope>
</reference>
<evidence type="ECO:0000313" key="2">
    <source>
        <dbReference type="Proteomes" id="UP001314170"/>
    </source>
</evidence>
<evidence type="ECO:0008006" key="3">
    <source>
        <dbReference type="Google" id="ProtNLM"/>
    </source>
</evidence>
<dbReference type="GO" id="GO:0006355">
    <property type="term" value="P:regulation of DNA-templated transcription"/>
    <property type="evidence" value="ECO:0007669"/>
    <property type="project" value="InterPro"/>
</dbReference>
<gene>
    <name evidence="1" type="ORF">DCAF_LOCUS13445</name>
</gene>
<organism evidence="1 2">
    <name type="scientific">Dovyalis caffra</name>
    <dbReference type="NCBI Taxonomy" id="77055"/>
    <lineage>
        <taxon>Eukaryota</taxon>
        <taxon>Viridiplantae</taxon>
        <taxon>Streptophyta</taxon>
        <taxon>Embryophyta</taxon>
        <taxon>Tracheophyta</taxon>
        <taxon>Spermatophyta</taxon>
        <taxon>Magnoliopsida</taxon>
        <taxon>eudicotyledons</taxon>
        <taxon>Gunneridae</taxon>
        <taxon>Pentapetalae</taxon>
        <taxon>rosids</taxon>
        <taxon>fabids</taxon>
        <taxon>Malpighiales</taxon>
        <taxon>Salicaceae</taxon>
        <taxon>Flacourtieae</taxon>
        <taxon>Dovyalis</taxon>
    </lineage>
</organism>